<dbReference type="EMBL" id="CP099583">
    <property type="protein sequence ID" value="USS42456.1"/>
    <property type="molecule type" value="Genomic_DNA"/>
</dbReference>
<accession>A0AAQ0BQS4</accession>
<evidence type="ECO:0000313" key="4">
    <source>
        <dbReference type="Proteomes" id="UP001056386"/>
    </source>
</evidence>
<dbReference type="RefSeq" id="WP_015877864.1">
    <property type="nucleotide sequence ID" value="NZ_CP021075.1"/>
</dbReference>
<dbReference type="GeneID" id="45694121"/>
<reference evidence="1 3" key="1">
    <citation type="submission" date="2020-12" db="EMBL/GenBank/DDBJ databases">
        <title>FDA dAtabase for Regulatory Grade micrObial Sequences (FDA-ARGOS): Supporting development and validation of Infectious Disease Dx tests.</title>
        <authorList>
            <person name="Minogue T."/>
            <person name="Wolcott M."/>
            <person name="Wasieloski L."/>
            <person name="Aguilar W."/>
            <person name="Moore D."/>
            <person name="Jaissle J."/>
            <person name="Tallon L."/>
            <person name="Sadzewicz L."/>
            <person name="Zhao X."/>
            <person name="Boylan J."/>
            <person name="Ott S."/>
            <person name="Bowen H."/>
            <person name="Vavikolanu K."/>
            <person name="Mehta A."/>
            <person name="Aluvathingal J."/>
            <person name="Nadendla S."/>
            <person name="Yan Y."/>
            <person name="Sichtig H."/>
        </authorList>
    </citation>
    <scope>NUCLEOTIDE SEQUENCE [LARGE SCALE GENOMIC DNA]</scope>
    <source>
        <strain evidence="1 3">FDAARGOS_949</strain>
    </source>
</reference>
<gene>
    <name evidence="1" type="ORF">I6H06_07075</name>
    <name evidence="2" type="ORF">NFI99_09640</name>
</gene>
<organism evidence="1 3">
    <name type="scientific">Burkholderia glumae</name>
    <name type="common">Pseudomonas glumae</name>
    <dbReference type="NCBI Taxonomy" id="337"/>
    <lineage>
        <taxon>Bacteria</taxon>
        <taxon>Pseudomonadati</taxon>
        <taxon>Pseudomonadota</taxon>
        <taxon>Betaproteobacteria</taxon>
        <taxon>Burkholderiales</taxon>
        <taxon>Burkholderiaceae</taxon>
        <taxon>Burkholderia</taxon>
    </lineage>
</organism>
<name>A0AAQ0BQS4_BURGL</name>
<dbReference type="Proteomes" id="UP000594892">
    <property type="component" value="Chromosome 1"/>
</dbReference>
<evidence type="ECO:0000313" key="3">
    <source>
        <dbReference type="Proteomes" id="UP000594892"/>
    </source>
</evidence>
<proteinExistence type="predicted"/>
<evidence type="ECO:0000313" key="1">
    <source>
        <dbReference type="EMBL" id="QPQ89410.1"/>
    </source>
</evidence>
<keyword evidence="4" id="KW-1185">Reference proteome</keyword>
<dbReference type="EMBL" id="CP065600">
    <property type="protein sequence ID" value="QPQ89410.1"/>
    <property type="molecule type" value="Genomic_DNA"/>
</dbReference>
<reference evidence="2" key="2">
    <citation type="submission" date="2022-06" db="EMBL/GenBank/DDBJ databases">
        <title>Draft genome sequence of Burkholderia glumae strain GR20004 isolated from rice panicle showing bacterial panicle blight.</title>
        <authorList>
            <person name="Choi S.Y."/>
            <person name="Lee Y.H."/>
        </authorList>
    </citation>
    <scope>NUCLEOTIDE SEQUENCE</scope>
    <source>
        <strain evidence="2">GR20004</strain>
    </source>
</reference>
<dbReference type="Proteomes" id="UP001056386">
    <property type="component" value="Chromosome 2"/>
</dbReference>
<evidence type="ECO:0000313" key="2">
    <source>
        <dbReference type="EMBL" id="USS42456.1"/>
    </source>
</evidence>
<sequence>MKHGPLETGARQAREQQADAAALCASLSPLERSLMREALLLLIDSRRQALALTEQVCRQRHLAAPSIQDFHLPTALRLLREFGAGGAPGEAGDEAARGAP</sequence>
<dbReference type="AlphaFoldDB" id="A0AAQ0BQS4"/>
<protein>
    <submittedName>
        <fullName evidence="1">Uncharacterized protein</fullName>
    </submittedName>
</protein>